<dbReference type="GO" id="GO:0003677">
    <property type="term" value="F:DNA binding"/>
    <property type="evidence" value="ECO:0007669"/>
    <property type="project" value="UniProtKB-UniRule"/>
</dbReference>
<dbReference type="SUPFAM" id="SSF46894">
    <property type="entry name" value="C-terminal effector domain of the bipartite response regulators"/>
    <property type="match status" value="1"/>
</dbReference>
<accession>A0A8J2UFV4</accession>
<feature type="domain" description="OmpR/PhoB-type" evidence="4">
    <location>
        <begin position="187"/>
        <end position="285"/>
    </location>
</feature>
<gene>
    <name evidence="5" type="ORF">GCM10011511_38870</name>
</gene>
<evidence type="ECO:0000313" key="6">
    <source>
        <dbReference type="Proteomes" id="UP000607559"/>
    </source>
</evidence>
<dbReference type="AlphaFoldDB" id="A0A8J2UFV4"/>
<keyword evidence="3" id="KW-0812">Transmembrane</keyword>
<dbReference type="SMART" id="SM00862">
    <property type="entry name" value="Trans_reg_C"/>
    <property type="match status" value="1"/>
</dbReference>
<dbReference type="InterPro" id="IPR016032">
    <property type="entry name" value="Sig_transdc_resp-reg_C-effctor"/>
</dbReference>
<proteinExistence type="predicted"/>
<sequence>MVVVAIAFVKKDNERPDKHLEIVLRTIGHQVLLHSNDSTSRVLPIKTINENTFRISFENSFGFTPDTLMSIVHQQLAKTDRPGDYTVSVNECDQNQTIFAYEVNRTHGNLKPCRGRVQKKGCYVIEISFLAKKTFPYVWLLLAFVPVALAAFFFARKRTGISASQELIEEKVDESLSSESETVPTIADYKKLGNFTFFESKGILCLHDETIELSDKEVKALRLLASNQNQVVERDLLMKEIWEDDGVFVITRNVDVLISKLRKKLSADPSVKIVNVHGKGYKMIA</sequence>
<dbReference type="GO" id="GO:0000160">
    <property type="term" value="P:phosphorelay signal transduction system"/>
    <property type="evidence" value="ECO:0007669"/>
    <property type="project" value="InterPro"/>
</dbReference>
<evidence type="ECO:0000256" key="2">
    <source>
        <dbReference type="PROSITE-ProRule" id="PRU01091"/>
    </source>
</evidence>
<reference evidence="5" key="1">
    <citation type="journal article" date="2014" name="Int. J. Syst. Evol. Microbiol.">
        <title>Complete genome sequence of Corynebacterium casei LMG S-19264T (=DSM 44701T), isolated from a smear-ripened cheese.</title>
        <authorList>
            <consortium name="US DOE Joint Genome Institute (JGI-PGF)"/>
            <person name="Walter F."/>
            <person name="Albersmeier A."/>
            <person name="Kalinowski J."/>
            <person name="Ruckert C."/>
        </authorList>
    </citation>
    <scope>NUCLEOTIDE SEQUENCE</scope>
    <source>
        <strain evidence="5">CGMCC 1.15448</strain>
    </source>
</reference>
<keyword evidence="3" id="KW-1133">Transmembrane helix</keyword>
<evidence type="ECO:0000259" key="4">
    <source>
        <dbReference type="PROSITE" id="PS51755"/>
    </source>
</evidence>
<keyword evidence="6" id="KW-1185">Reference proteome</keyword>
<reference evidence="5" key="2">
    <citation type="submission" date="2020-09" db="EMBL/GenBank/DDBJ databases">
        <authorList>
            <person name="Sun Q."/>
            <person name="Zhou Y."/>
        </authorList>
    </citation>
    <scope>NUCLEOTIDE SEQUENCE</scope>
    <source>
        <strain evidence="5">CGMCC 1.15448</strain>
    </source>
</reference>
<dbReference type="InterPro" id="IPR036388">
    <property type="entry name" value="WH-like_DNA-bd_sf"/>
</dbReference>
<keyword evidence="1 2" id="KW-0238">DNA-binding</keyword>
<feature type="transmembrane region" description="Helical" evidence="3">
    <location>
        <begin position="137"/>
        <end position="155"/>
    </location>
</feature>
<dbReference type="CDD" id="cd00383">
    <property type="entry name" value="trans_reg_C"/>
    <property type="match status" value="1"/>
</dbReference>
<keyword evidence="3" id="KW-0472">Membrane</keyword>
<dbReference type="PROSITE" id="PS51755">
    <property type="entry name" value="OMPR_PHOB"/>
    <property type="match status" value="1"/>
</dbReference>
<dbReference type="Gene3D" id="1.10.10.10">
    <property type="entry name" value="Winged helix-like DNA-binding domain superfamily/Winged helix DNA-binding domain"/>
    <property type="match status" value="1"/>
</dbReference>
<evidence type="ECO:0000256" key="1">
    <source>
        <dbReference type="ARBA" id="ARBA00023125"/>
    </source>
</evidence>
<dbReference type="InterPro" id="IPR001867">
    <property type="entry name" value="OmpR/PhoB-type_DNA-bd"/>
</dbReference>
<comment type="caution">
    <text evidence="5">The sequence shown here is derived from an EMBL/GenBank/DDBJ whole genome shotgun (WGS) entry which is preliminary data.</text>
</comment>
<organism evidence="5 6">
    <name type="scientific">Puia dinghuensis</name>
    <dbReference type="NCBI Taxonomy" id="1792502"/>
    <lineage>
        <taxon>Bacteria</taxon>
        <taxon>Pseudomonadati</taxon>
        <taxon>Bacteroidota</taxon>
        <taxon>Chitinophagia</taxon>
        <taxon>Chitinophagales</taxon>
        <taxon>Chitinophagaceae</taxon>
        <taxon>Puia</taxon>
    </lineage>
</organism>
<dbReference type="Pfam" id="PF00486">
    <property type="entry name" value="Trans_reg_C"/>
    <property type="match status" value="1"/>
</dbReference>
<evidence type="ECO:0000313" key="5">
    <source>
        <dbReference type="EMBL" id="GGB11489.1"/>
    </source>
</evidence>
<name>A0A8J2UFV4_9BACT</name>
<dbReference type="EMBL" id="BMJC01000004">
    <property type="protein sequence ID" value="GGB11489.1"/>
    <property type="molecule type" value="Genomic_DNA"/>
</dbReference>
<evidence type="ECO:0000256" key="3">
    <source>
        <dbReference type="SAM" id="Phobius"/>
    </source>
</evidence>
<dbReference type="GO" id="GO:0006355">
    <property type="term" value="P:regulation of DNA-templated transcription"/>
    <property type="evidence" value="ECO:0007669"/>
    <property type="project" value="InterPro"/>
</dbReference>
<protein>
    <recommendedName>
        <fullName evidence="4">OmpR/PhoB-type domain-containing protein</fullName>
    </recommendedName>
</protein>
<dbReference type="Proteomes" id="UP000607559">
    <property type="component" value="Unassembled WGS sequence"/>
</dbReference>
<feature type="DNA-binding region" description="OmpR/PhoB-type" evidence="2">
    <location>
        <begin position="187"/>
        <end position="285"/>
    </location>
</feature>